<reference evidence="1 2" key="1">
    <citation type="journal article" date="2019" name="Sci. Rep.">
        <title>Orb-weaving spider Araneus ventricosus genome elucidates the spidroin gene catalogue.</title>
        <authorList>
            <person name="Kono N."/>
            <person name="Nakamura H."/>
            <person name="Ohtoshi R."/>
            <person name="Moran D.A.P."/>
            <person name="Shinohara A."/>
            <person name="Yoshida Y."/>
            <person name="Fujiwara M."/>
            <person name="Mori M."/>
            <person name="Tomita M."/>
            <person name="Arakawa K."/>
        </authorList>
    </citation>
    <scope>NUCLEOTIDE SEQUENCE [LARGE SCALE GENOMIC DNA]</scope>
</reference>
<sequence length="100" mass="11032">MIINKKHSLKRGPSFIILFTTSKRSRSFFWCIYHIPILKSGSGCPVVGSRLRGRRAPGLNPNSTLTPGHTAVSRAHVAPIRFGIGVGGFIELQKNHHTED</sequence>
<evidence type="ECO:0000313" key="2">
    <source>
        <dbReference type="Proteomes" id="UP000499080"/>
    </source>
</evidence>
<keyword evidence="2" id="KW-1185">Reference proteome</keyword>
<proteinExistence type="predicted"/>
<evidence type="ECO:0000313" key="1">
    <source>
        <dbReference type="EMBL" id="GBN99303.1"/>
    </source>
</evidence>
<dbReference type="Proteomes" id="UP000499080">
    <property type="component" value="Unassembled WGS sequence"/>
</dbReference>
<accession>A0A4Y2THR9</accession>
<organism evidence="1 2">
    <name type="scientific">Araneus ventricosus</name>
    <name type="common">Orbweaver spider</name>
    <name type="synonym">Epeira ventricosa</name>
    <dbReference type="NCBI Taxonomy" id="182803"/>
    <lineage>
        <taxon>Eukaryota</taxon>
        <taxon>Metazoa</taxon>
        <taxon>Ecdysozoa</taxon>
        <taxon>Arthropoda</taxon>
        <taxon>Chelicerata</taxon>
        <taxon>Arachnida</taxon>
        <taxon>Araneae</taxon>
        <taxon>Araneomorphae</taxon>
        <taxon>Entelegynae</taxon>
        <taxon>Araneoidea</taxon>
        <taxon>Araneidae</taxon>
        <taxon>Araneus</taxon>
    </lineage>
</organism>
<name>A0A4Y2THR9_ARAVE</name>
<dbReference type="AlphaFoldDB" id="A0A4Y2THR9"/>
<dbReference type="EMBL" id="BGPR01028254">
    <property type="protein sequence ID" value="GBN99303.1"/>
    <property type="molecule type" value="Genomic_DNA"/>
</dbReference>
<protein>
    <submittedName>
        <fullName evidence="1">Uncharacterized protein</fullName>
    </submittedName>
</protein>
<gene>
    <name evidence="1" type="ORF">AVEN_86893_1</name>
</gene>
<comment type="caution">
    <text evidence="1">The sequence shown here is derived from an EMBL/GenBank/DDBJ whole genome shotgun (WGS) entry which is preliminary data.</text>
</comment>